<dbReference type="Gene3D" id="3.30.300.30">
    <property type="match status" value="1"/>
</dbReference>
<organism evidence="2 3">
    <name type="scientific">Eutypa lata (strain UCR-EL1)</name>
    <name type="common">Grapevine dieback disease fungus</name>
    <name type="synonym">Eutypa armeniacae</name>
    <dbReference type="NCBI Taxonomy" id="1287681"/>
    <lineage>
        <taxon>Eukaryota</taxon>
        <taxon>Fungi</taxon>
        <taxon>Dikarya</taxon>
        <taxon>Ascomycota</taxon>
        <taxon>Pezizomycotina</taxon>
        <taxon>Sordariomycetes</taxon>
        <taxon>Xylariomycetidae</taxon>
        <taxon>Xylariales</taxon>
        <taxon>Diatrypaceae</taxon>
        <taxon>Eutypa</taxon>
    </lineage>
</organism>
<accession>M7T0V3</accession>
<gene>
    <name evidence="2" type="ORF">UCREL1_388</name>
</gene>
<dbReference type="InterPro" id="IPR020845">
    <property type="entry name" value="AMP-binding_CS"/>
</dbReference>
<dbReference type="InterPro" id="IPR042099">
    <property type="entry name" value="ANL_N_sf"/>
</dbReference>
<reference evidence="3" key="1">
    <citation type="journal article" date="2013" name="Genome Announc.">
        <title>Draft genome sequence of the grapevine dieback fungus Eutypa lata UCR-EL1.</title>
        <authorList>
            <person name="Blanco-Ulate B."/>
            <person name="Rolshausen P.E."/>
            <person name="Cantu D."/>
        </authorList>
    </citation>
    <scope>NUCLEOTIDE SEQUENCE [LARGE SCALE GENOMIC DNA]</scope>
    <source>
        <strain evidence="3">UCR-EL1</strain>
    </source>
</reference>
<evidence type="ECO:0000259" key="1">
    <source>
        <dbReference type="Pfam" id="PF00501"/>
    </source>
</evidence>
<dbReference type="HOGENOM" id="CLU_000022_3_3_1"/>
<dbReference type="PROSITE" id="PS00455">
    <property type="entry name" value="AMP_BINDING"/>
    <property type="match status" value="1"/>
</dbReference>
<dbReference type="OMA" id="FTRIPFH"/>
<feature type="domain" description="AMP-dependent synthetase/ligase" evidence="1">
    <location>
        <begin position="85"/>
        <end position="450"/>
    </location>
</feature>
<evidence type="ECO:0000313" key="3">
    <source>
        <dbReference type="Proteomes" id="UP000012174"/>
    </source>
</evidence>
<name>M7T0V3_EUTLA</name>
<dbReference type="InterPro" id="IPR000873">
    <property type="entry name" value="AMP-dep_synth/lig_dom"/>
</dbReference>
<dbReference type="Pfam" id="PF00501">
    <property type="entry name" value="AMP-binding"/>
    <property type="match status" value="1"/>
</dbReference>
<dbReference type="InterPro" id="IPR045851">
    <property type="entry name" value="AMP-bd_C_sf"/>
</dbReference>
<dbReference type="EMBL" id="KB705436">
    <property type="protein sequence ID" value="EMR72544.1"/>
    <property type="molecule type" value="Genomic_DNA"/>
</dbReference>
<dbReference type="PANTHER" id="PTHR42921">
    <property type="entry name" value="ACETOACETYL-COA SYNTHETASE"/>
    <property type="match status" value="1"/>
</dbReference>
<dbReference type="GO" id="GO:0030729">
    <property type="term" value="F:acetoacetate-CoA ligase activity"/>
    <property type="evidence" value="ECO:0007669"/>
    <property type="project" value="TreeGrafter"/>
</dbReference>
<dbReference type="OrthoDB" id="10253869at2759"/>
<proteinExistence type="predicted"/>
<evidence type="ECO:0000313" key="2">
    <source>
        <dbReference type="EMBL" id="EMR72544.1"/>
    </source>
</evidence>
<dbReference type="AlphaFoldDB" id="M7T0V3"/>
<dbReference type="PANTHER" id="PTHR42921:SF4">
    <property type="entry name" value="ACETOACETYL-COA SYNTHASE (AFU_ORTHOLOGUE AFUA_8G04770)"/>
    <property type="match status" value="1"/>
</dbReference>
<dbReference type="SUPFAM" id="SSF56801">
    <property type="entry name" value="Acetyl-CoA synthetase-like"/>
    <property type="match status" value="1"/>
</dbReference>
<dbReference type="Proteomes" id="UP000012174">
    <property type="component" value="Unassembled WGS sequence"/>
</dbReference>
<sequence>MASVPQLYQYSISNISEFYAEVFDYVNLIHTGSYTQVVDESKPIDSIPRWFEGIELSWVENLLWSRNSGDPQDHQGTTGKEDTKIALTEVREGVSETRHVTYGTLRKLVRIYAAALHAGGVRRGDRIVVVGANSVETLVLFLATSWLGAVFSSSSTDMGVQGILQRTVQVNPKYIFMDDAALYNGKRVDLREKMVGIAAGMRSCDGFLGLVSIRRFQDALDIGKIPKTQTLESFLSKRASGPPPPLTRVPFHEPFLICYSSGTTGIPKAIVHSVGGVLLNYAKEGYLHHDSGPDAVTLQYTTTGWIMYLVCVGQLFCGARVVLYDGSPFQPDLETFVRLVGDQKVTKLGISPRWLHEMAKAKISPREVTDLSSLEFVTSTGMVLSDQLFEWFYDQGFPSHVQLANISGGTDIYVGGTQGPCLGVPIALYDSLLPPGPGQEVPDGTPGELVATASFPNVPVYLWGDKTPAGVVGSKYHSSYFARYDHVWAHGDFCVVHPVTKGVTFLGRADGVLNPSGVRFGSAEIYSVIERNFADRIADSICVGQRRPQDVDESVVLFLLMRPGCQFDRQLVSEVKKAIGVELTKRHVPKYVFETPEIPTTVNLKKVELPVKQIVSGHIIKPSGTLLNPSSLDYYYRFAKVEDLVELKEKL</sequence>
<keyword evidence="3" id="KW-1185">Reference proteome</keyword>
<dbReference type="KEGG" id="ela:UCREL1_388"/>
<dbReference type="eggNOG" id="KOG1175">
    <property type="taxonomic scope" value="Eukaryota"/>
</dbReference>
<dbReference type="STRING" id="1287681.M7T0V3"/>
<protein>
    <submittedName>
        <fullName evidence="2">Putative acetoacetyl-coenzyme a synthetase protein</fullName>
    </submittedName>
</protein>
<dbReference type="Gene3D" id="3.40.50.12780">
    <property type="entry name" value="N-terminal domain of ligase-like"/>
    <property type="match status" value="1"/>
</dbReference>